<dbReference type="Gene3D" id="3.10.350.10">
    <property type="entry name" value="LysM domain"/>
    <property type="match status" value="1"/>
</dbReference>
<reference evidence="2 3" key="1">
    <citation type="journal article" date="2019" name="Int. J. Syst. Evol. Microbiol.">
        <title>The Global Catalogue of Microorganisms (GCM) 10K type strain sequencing project: providing services to taxonomists for standard genome sequencing and annotation.</title>
        <authorList>
            <consortium name="The Broad Institute Genomics Platform"/>
            <consortium name="The Broad Institute Genome Sequencing Center for Infectious Disease"/>
            <person name="Wu L."/>
            <person name="Ma J."/>
        </authorList>
    </citation>
    <scope>NUCLEOTIDE SEQUENCE [LARGE SCALE GENOMIC DNA]</scope>
    <source>
        <strain evidence="2 3">CGMCC 1.12237</strain>
    </source>
</reference>
<dbReference type="PROSITE" id="PS51782">
    <property type="entry name" value="LYSM"/>
    <property type="match status" value="1"/>
</dbReference>
<protein>
    <submittedName>
        <fullName evidence="2">LysM peptidoglycan-binding domain-containing protein</fullName>
    </submittedName>
</protein>
<organism evidence="2 3">
    <name type="scientific">Salinirubrum litoreum</name>
    <dbReference type="NCBI Taxonomy" id="1126234"/>
    <lineage>
        <taxon>Archaea</taxon>
        <taxon>Methanobacteriati</taxon>
        <taxon>Methanobacteriota</taxon>
        <taxon>Stenosarchaea group</taxon>
        <taxon>Halobacteria</taxon>
        <taxon>Halobacteriales</taxon>
        <taxon>Haloferacaceae</taxon>
        <taxon>Salinirubrum</taxon>
    </lineage>
</organism>
<accession>A0ABD5RDY2</accession>
<dbReference type="InterPro" id="IPR018392">
    <property type="entry name" value="LysM"/>
</dbReference>
<dbReference type="Pfam" id="PF19266">
    <property type="entry name" value="CIS_tube"/>
    <property type="match status" value="1"/>
</dbReference>
<evidence type="ECO:0000313" key="2">
    <source>
        <dbReference type="EMBL" id="MFC5368186.1"/>
    </source>
</evidence>
<proteinExistence type="predicted"/>
<feature type="domain" description="LysM" evidence="1">
    <location>
        <begin position="159"/>
        <end position="206"/>
    </location>
</feature>
<dbReference type="RefSeq" id="WP_227230428.1">
    <property type="nucleotide sequence ID" value="NZ_JAJCVJ010000002.1"/>
</dbReference>
<sequence>MSASPVGTDDGYLEVVDARGNTFPRERIPFAFNPTEYSLNYGHGLGGQGLRGNQEQVSQATTPDTTTLSVTLLFDTYESGGDVRSEYVDGVTALLSVATPPVCRIAWGGLNFLGVLQSVDATYTMFRRDGTPVRARVAVTARKHEPSTDEDAATASASTQVTVTAGDTLSSIAEAAYGDPTAWRVIAAANGITNPRTLQSGADLTIPPAGRQS</sequence>
<dbReference type="AlphaFoldDB" id="A0ABD5RDY2"/>
<evidence type="ECO:0000313" key="3">
    <source>
        <dbReference type="Proteomes" id="UP001596201"/>
    </source>
</evidence>
<gene>
    <name evidence="2" type="ORF">ACFPJ5_14715</name>
</gene>
<dbReference type="InterPro" id="IPR045361">
    <property type="entry name" value="CIS_tube_prot_N"/>
</dbReference>
<comment type="caution">
    <text evidence="2">The sequence shown here is derived from an EMBL/GenBank/DDBJ whole genome shotgun (WGS) entry which is preliminary data.</text>
</comment>
<dbReference type="Pfam" id="PF01476">
    <property type="entry name" value="LysM"/>
    <property type="match status" value="1"/>
</dbReference>
<dbReference type="Proteomes" id="UP001596201">
    <property type="component" value="Unassembled WGS sequence"/>
</dbReference>
<evidence type="ECO:0000259" key="1">
    <source>
        <dbReference type="PROSITE" id="PS51782"/>
    </source>
</evidence>
<keyword evidence="3" id="KW-1185">Reference proteome</keyword>
<name>A0ABD5RDY2_9EURY</name>
<dbReference type="SMART" id="SM00257">
    <property type="entry name" value="LysM"/>
    <property type="match status" value="1"/>
</dbReference>
<dbReference type="EMBL" id="JBHSKX010000002">
    <property type="protein sequence ID" value="MFC5368186.1"/>
    <property type="molecule type" value="Genomic_DNA"/>
</dbReference>
<dbReference type="CDD" id="cd00118">
    <property type="entry name" value="LysM"/>
    <property type="match status" value="1"/>
</dbReference>
<dbReference type="InterPro" id="IPR036779">
    <property type="entry name" value="LysM_dom_sf"/>
</dbReference>